<dbReference type="EMBL" id="MN739515">
    <property type="protein sequence ID" value="QHT09751.1"/>
    <property type="molecule type" value="Genomic_DNA"/>
</dbReference>
<reference evidence="3" key="1">
    <citation type="journal article" date="2020" name="Nature">
        <title>Giant virus diversity and host interactions through global metagenomics.</title>
        <authorList>
            <person name="Schulz F."/>
            <person name="Roux S."/>
            <person name="Paez-Espino D."/>
            <person name="Jungbluth S."/>
            <person name="Walsh D.A."/>
            <person name="Denef V.J."/>
            <person name="McMahon K.D."/>
            <person name="Konstantinidis K.T."/>
            <person name="Eloe-Fadrosh E.A."/>
            <person name="Kyrpides N.C."/>
            <person name="Woyke T."/>
        </authorList>
    </citation>
    <scope>NUCLEOTIDE SEQUENCE</scope>
    <source>
        <strain evidence="3">GVMAG-M-3300023174-102</strain>
    </source>
</reference>
<organism evidence="3">
    <name type="scientific">viral metagenome</name>
    <dbReference type="NCBI Taxonomy" id="1070528"/>
    <lineage>
        <taxon>unclassified sequences</taxon>
        <taxon>metagenomes</taxon>
        <taxon>organismal metagenomes</taxon>
    </lineage>
</organism>
<feature type="region of interest" description="Disordered" evidence="1">
    <location>
        <begin position="235"/>
        <end position="261"/>
    </location>
</feature>
<evidence type="ECO:0000313" key="3">
    <source>
        <dbReference type="EMBL" id="QHT09751.1"/>
    </source>
</evidence>
<keyword evidence="2" id="KW-0812">Transmembrane</keyword>
<protein>
    <submittedName>
        <fullName evidence="3">Uncharacterized protein</fullName>
    </submittedName>
</protein>
<accession>A0A6C0CZK8</accession>
<feature type="transmembrane region" description="Helical" evidence="2">
    <location>
        <begin position="12"/>
        <end position="33"/>
    </location>
</feature>
<dbReference type="AlphaFoldDB" id="A0A6C0CZK8"/>
<evidence type="ECO:0000256" key="1">
    <source>
        <dbReference type="SAM" id="MobiDB-lite"/>
    </source>
</evidence>
<proteinExistence type="predicted"/>
<evidence type="ECO:0000256" key="2">
    <source>
        <dbReference type="SAM" id="Phobius"/>
    </source>
</evidence>
<feature type="transmembrane region" description="Helical" evidence="2">
    <location>
        <begin position="104"/>
        <end position="127"/>
    </location>
</feature>
<keyword evidence="2" id="KW-1133">Transmembrane helix</keyword>
<sequence length="261" mass="28342">MDKQKKPINYNILLYIVLGFVIIGIIIAVIQVVKSLGKVPDTIAEIVGDGSKVALGLIQPCVAQGDCTKIGNGDQCNNTMGCAWSDKTNCSIVSGRNAGEGGPFTLSCGFGVGILAYLFAPLIFGLVKMFYNKVSPTISDIAVKTGQSVYDVCKFITEKSMSAINDAVDEYKNKHGKEPSEIELQVIEKRVTINIEAQVGYDAAQKLPATQDREILLNNVKSEYDAKVKAAEDEAMEKLTDEERNNVDDVTKDTDPIEPKI</sequence>
<keyword evidence="2" id="KW-0472">Membrane</keyword>
<name>A0A6C0CZK8_9ZZZZ</name>